<sequence>MRTIDSVFVSEVTIPLYHYTGIGSLLGIASGDSLWASSISYMNDSKEIVHACETVENVLRARLVFGEENEELKFLKQLLEWTKSCSKVAHTIFVFSLSEKPSLLSQWRSYTPHGKGVSLEFNPGKVNEIAHTSEMRIARCVYETAEQEEIIGILIEKLLVSFRQELPTMDVSNKPSSQCYYDFINQYTSDIFQVLAIIKHSAFQEECEWRLISPHIPKFKDPRLKFREGASMLIPYIELPLGSRPFFNNIILGPSQHENLNMSGLSMFMSNQGISSQLTNCQIPYREW</sequence>
<dbReference type="InterPro" id="IPR021352">
    <property type="entry name" value="DUF2971"/>
</dbReference>
<organism evidence="1">
    <name type="scientific">Vibrio coralliilyticus</name>
    <dbReference type="NCBI Taxonomy" id="190893"/>
    <lineage>
        <taxon>Bacteria</taxon>
        <taxon>Pseudomonadati</taxon>
        <taxon>Pseudomonadota</taxon>
        <taxon>Gammaproteobacteria</taxon>
        <taxon>Vibrionales</taxon>
        <taxon>Vibrionaceae</taxon>
        <taxon>Vibrio</taxon>
    </lineage>
</organism>
<reference evidence="1" key="1">
    <citation type="journal article" date="2015" name="BMC Genomics">
        <title>Genome mining reveals unlocked bioactive potential of marine Gram-negative bacteria.</title>
        <authorList>
            <person name="Machado H."/>
            <person name="Sonnenschein E.C."/>
            <person name="Melchiorsen J."/>
            <person name="Gram L."/>
        </authorList>
    </citation>
    <scope>NUCLEOTIDE SEQUENCE</scope>
    <source>
        <strain evidence="1">S2052</strain>
    </source>
</reference>
<protein>
    <submittedName>
        <fullName evidence="1">Uncharacterized protein</fullName>
    </submittedName>
</protein>
<comment type="caution">
    <text evidence="1">The sequence shown here is derived from an EMBL/GenBank/DDBJ whole genome shotgun (WGS) entry which is preliminary data.</text>
</comment>
<gene>
    <name evidence="1" type="ORF">TW71_16950</name>
</gene>
<dbReference type="Pfam" id="PF11185">
    <property type="entry name" value="DUF2971"/>
    <property type="match status" value="1"/>
</dbReference>
<dbReference type="RefSeq" id="WP_045986681.1">
    <property type="nucleotide sequence ID" value="NZ_CP063051.1"/>
</dbReference>
<dbReference type="AlphaFoldDB" id="A0A837G437"/>
<proteinExistence type="predicted"/>
<accession>A0A837G437</accession>
<dbReference type="EMBL" id="JXXR01000017">
    <property type="protein sequence ID" value="KJY70551.1"/>
    <property type="molecule type" value="Genomic_DNA"/>
</dbReference>
<name>A0A837G437_9VIBR</name>
<evidence type="ECO:0000313" key="1">
    <source>
        <dbReference type="EMBL" id="KJY70551.1"/>
    </source>
</evidence>